<name>A0A4R4NHK2_9ACTN</name>
<dbReference type="AlphaFoldDB" id="A0A4R4NHK2"/>
<evidence type="ECO:0008006" key="3">
    <source>
        <dbReference type="Google" id="ProtNLM"/>
    </source>
</evidence>
<comment type="caution">
    <text evidence="1">The sequence shown here is derived from an EMBL/GenBank/DDBJ whole genome shotgun (WGS) entry which is preliminary data.</text>
</comment>
<sequence>MRAAIGGTLVSIDDDVHGSAAQVPGCAAKVIAYFETGRRTTTCPGKPAQQTL</sequence>
<protein>
    <recommendedName>
        <fullName evidence="3">Peptidase S33 tripeptidyl aminopeptidase-like C-terminal domain-containing protein</fullName>
    </recommendedName>
</protein>
<dbReference type="Proteomes" id="UP000295157">
    <property type="component" value="Unassembled WGS sequence"/>
</dbReference>
<evidence type="ECO:0000313" key="2">
    <source>
        <dbReference type="Proteomes" id="UP000295157"/>
    </source>
</evidence>
<evidence type="ECO:0000313" key="1">
    <source>
        <dbReference type="EMBL" id="TDC06322.1"/>
    </source>
</evidence>
<reference evidence="1 2" key="1">
    <citation type="submission" date="2019-02" db="EMBL/GenBank/DDBJ databases">
        <title>Draft genome sequences of novel Actinobacteria.</title>
        <authorList>
            <person name="Sahin N."/>
            <person name="Ay H."/>
            <person name="Saygin H."/>
        </authorList>
    </citation>
    <scope>NUCLEOTIDE SEQUENCE [LARGE SCALE GENOMIC DNA]</scope>
    <source>
        <strain evidence="1 2">KC201</strain>
    </source>
</reference>
<proteinExistence type="predicted"/>
<accession>A0A4R4NHK2</accession>
<gene>
    <name evidence="1" type="ORF">E1267_16785</name>
</gene>
<dbReference type="EMBL" id="SMJZ01000056">
    <property type="protein sequence ID" value="TDC06322.1"/>
    <property type="molecule type" value="Genomic_DNA"/>
</dbReference>
<keyword evidence="2" id="KW-1185">Reference proteome</keyword>
<organism evidence="1 2">
    <name type="scientific">Nonomuraea longispora</name>
    <dbReference type="NCBI Taxonomy" id="1848320"/>
    <lineage>
        <taxon>Bacteria</taxon>
        <taxon>Bacillati</taxon>
        <taxon>Actinomycetota</taxon>
        <taxon>Actinomycetes</taxon>
        <taxon>Streptosporangiales</taxon>
        <taxon>Streptosporangiaceae</taxon>
        <taxon>Nonomuraea</taxon>
    </lineage>
</organism>